<keyword evidence="6" id="KW-1185">Reference proteome</keyword>
<dbReference type="InterPro" id="IPR018389">
    <property type="entry name" value="DctP_fam"/>
</dbReference>
<dbReference type="PROSITE" id="PS51257">
    <property type="entry name" value="PROKAR_LIPOPROTEIN"/>
    <property type="match status" value="1"/>
</dbReference>
<dbReference type="SUPFAM" id="SSF53850">
    <property type="entry name" value="Periplasmic binding protein-like II"/>
    <property type="match status" value="1"/>
</dbReference>
<dbReference type="Proteomes" id="UP001189619">
    <property type="component" value="Chromosome"/>
</dbReference>
<dbReference type="GO" id="GO:0030288">
    <property type="term" value="C:outer membrane-bounded periplasmic space"/>
    <property type="evidence" value="ECO:0007669"/>
    <property type="project" value="InterPro"/>
</dbReference>
<keyword evidence="2" id="KW-0813">Transport</keyword>
<keyword evidence="3 4" id="KW-0732">Signal</keyword>
<dbReference type="InterPro" id="IPR038404">
    <property type="entry name" value="TRAP_DctP_sf"/>
</dbReference>
<dbReference type="GO" id="GO:0055085">
    <property type="term" value="P:transmembrane transport"/>
    <property type="evidence" value="ECO:0007669"/>
    <property type="project" value="InterPro"/>
</dbReference>
<dbReference type="PANTHER" id="PTHR33376">
    <property type="match status" value="1"/>
</dbReference>
<dbReference type="EMBL" id="OY569118">
    <property type="protein sequence ID" value="CAJ1003750.1"/>
    <property type="molecule type" value="Genomic_DNA"/>
</dbReference>
<dbReference type="KEGG" id="bayd:BSPP4475_15620"/>
<comment type="similarity">
    <text evidence="1">Belongs to the bacterial solute-binding protein 7 family.</text>
</comment>
<accession>A0AA48MAP4</accession>
<organism evidence="5 6">
    <name type="scientific">Brevibacillus aydinogluensis</name>
    <dbReference type="NCBI Taxonomy" id="927786"/>
    <lineage>
        <taxon>Bacteria</taxon>
        <taxon>Bacillati</taxon>
        <taxon>Bacillota</taxon>
        <taxon>Bacilli</taxon>
        <taxon>Bacillales</taxon>
        <taxon>Paenibacillaceae</taxon>
        <taxon>Brevibacillus</taxon>
    </lineage>
</organism>
<gene>
    <name evidence="5" type="ORF">BSPP4475_15620</name>
</gene>
<dbReference type="NCBIfam" id="TIGR00787">
    <property type="entry name" value="dctP"/>
    <property type="match status" value="1"/>
</dbReference>
<dbReference type="PIRSF" id="PIRSF006470">
    <property type="entry name" value="DctB"/>
    <property type="match status" value="1"/>
</dbReference>
<dbReference type="Pfam" id="PF03480">
    <property type="entry name" value="DctP"/>
    <property type="match status" value="1"/>
</dbReference>
<sequence>MKRGWHAWMAGCLAALLLTAAGCGGSKPQDSNAYTKENPLIVKFSHVTTADSPKGKAANRFAELLAEKTGGRVKVEVYPSSQLYGDKDELEALQAGNVHVIAPSATKLVGFNPSFQIVDMPFLFKNHEAVIKFWDGELGKKLMNSLESKNLQGLAMWENGFKVFTSTKPIAKPEDFKGQKFRTQAGKVLEAQFKALGAGAATIPFGETYTALQQGTVDGQENTWNNIDTQKYEEVQKYLLVSNHGRIDYIVLTNKQWYSALPEDIRKAFDESMAEATAYERELAVQLDKGSEEKLRGSGKMQVIDLSEAERENFVKAMEALYSEFEKTIGKEFIDGARQL</sequence>
<evidence type="ECO:0000256" key="4">
    <source>
        <dbReference type="SAM" id="SignalP"/>
    </source>
</evidence>
<dbReference type="PANTHER" id="PTHR33376:SF7">
    <property type="entry name" value="C4-DICARBOXYLATE-BINDING PROTEIN DCTB"/>
    <property type="match status" value="1"/>
</dbReference>
<protein>
    <submittedName>
        <fullName evidence="5">C4-dicarboxylate ABC transporter</fullName>
    </submittedName>
</protein>
<dbReference type="AlphaFoldDB" id="A0AA48MAP4"/>
<name>A0AA48MAP4_9BACL</name>
<evidence type="ECO:0000256" key="2">
    <source>
        <dbReference type="ARBA" id="ARBA00022448"/>
    </source>
</evidence>
<evidence type="ECO:0000313" key="6">
    <source>
        <dbReference type="Proteomes" id="UP001189619"/>
    </source>
</evidence>
<proteinExistence type="inferred from homology"/>
<feature type="signal peptide" evidence="4">
    <location>
        <begin position="1"/>
        <end position="20"/>
    </location>
</feature>
<dbReference type="NCBIfam" id="NF037995">
    <property type="entry name" value="TRAP_S1"/>
    <property type="match status" value="1"/>
</dbReference>
<reference evidence="5" key="1">
    <citation type="submission" date="2023-07" db="EMBL/GenBank/DDBJ databases">
        <authorList>
            <person name="Ivanov I."/>
            <person name="Teneva D."/>
            <person name="Stoikov I."/>
        </authorList>
    </citation>
    <scope>NUCLEOTIDE SEQUENCE</scope>
    <source>
        <strain evidence="5">4475</strain>
    </source>
</reference>
<evidence type="ECO:0000256" key="1">
    <source>
        <dbReference type="ARBA" id="ARBA00009023"/>
    </source>
</evidence>
<feature type="chain" id="PRO_5041370006" evidence="4">
    <location>
        <begin position="21"/>
        <end position="340"/>
    </location>
</feature>
<dbReference type="InterPro" id="IPR004682">
    <property type="entry name" value="TRAP_DctP"/>
</dbReference>
<dbReference type="RefSeq" id="WP_212132314.1">
    <property type="nucleotide sequence ID" value="NZ_OY569118.1"/>
</dbReference>
<dbReference type="CDD" id="cd13674">
    <property type="entry name" value="PBP2_TRAP_SBP_like_1"/>
    <property type="match status" value="1"/>
</dbReference>
<evidence type="ECO:0000313" key="5">
    <source>
        <dbReference type="EMBL" id="CAJ1003750.1"/>
    </source>
</evidence>
<dbReference type="Gene3D" id="3.40.190.170">
    <property type="entry name" value="Bacterial extracellular solute-binding protein, family 7"/>
    <property type="match status" value="1"/>
</dbReference>
<evidence type="ECO:0000256" key="3">
    <source>
        <dbReference type="ARBA" id="ARBA00022729"/>
    </source>
</evidence>